<keyword evidence="8" id="KW-1133">Transmembrane helix</keyword>
<sequence length="333" mass="36372">MAKGIAYKAGQSEKHPAELDVLHDGSVRLVIDYQWVESSIDQLEFNSDVGGLRVQIRFPSGELFVPDNPAELPPALKPKRSWLKRAESNLLLIVTSAAFCLLFLWLGYFYGLPAASRTIVSVLPEEVPTLLAEQVMSELDTTTFEPSALPEDKQQEITARFNDIVSQLPPMPFEPKLAFRSWELGPNAFALSDGTVVVLDSLVALSDQPEQLDSALLHELGHVYHEHVMKSVVRAGLLSVAVAVITGESSGAIDMLAGAGTLIAVSGYSRELETEADAFSAKYMLEIYGTTAPMAEMFRLLASSSESGELPEWLSSHPDIDERIQAAEDANQQ</sequence>
<dbReference type="GO" id="GO:0051603">
    <property type="term" value="P:proteolysis involved in protein catabolic process"/>
    <property type="evidence" value="ECO:0007669"/>
    <property type="project" value="TreeGrafter"/>
</dbReference>
<dbReference type="OrthoDB" id="9810445at2"/>
<dbReference type="EMBL" id="PEIB01000047">
    <property type="protein sequence ID" value="RXJ70550.1"/>
    <property type="molecule type" value="Genomic_DNA"/>
</dbReference>
<evidence type="ECO:0000256" key="7">
    <source>
        <dbReference type="SAM" id="MobiDB-lite"/>
    </source>
</evidence>
<comment type="similarity">
    <text evidence="6">Belongs to the peptidase M48 family.</text>
</comment>
<dbReference type="Gene3D" id="3.30.2010.10">
    <property type="entry name" value="Metalloproteases ('zincins'), catalytic domain"/>
    <property type="match status" value="1"/>
</dbReference>
<evidence type="ECO:0000256" key="5">
    <source>
        <dbReference type="ARBA" id="ARBA00023049"/>
    </source>
</evidence>
<evidence type="ECO:0000256" key="4">
    <source>
        <dbReference type="ARBA" id="ARBA00022833"/>
    </source>
</evidence>
<evidence type="ECO:0000256" key="6">
    <source>
        <dbReference type="RuleBase" id="RU003983"/>
    </source>
</evidence>
<keyword evidence="1 6" id="KW-0645">Protease</keyword>
<protein>
    <submittedName>
        <fullName evidence="10">Zn-dependent protease with chaperone function</fullName>
    </submittedName>
</protein>
<dbReference type="AlphaFoldDB" id="A0A4Q0YIM5"/>
<comment type="caution">
    <text evidence="10">The sequence shown here is derived from an EMBL/GenBank/DDBJ whole genome shotgun (WGS) entry which is preliminary data.</text>
</comment>
<accession>A0A4Q0YIM5</accession>
<organism evidence="10 11">
    <name type="scientific">Veronia nyctiphanis</name>
    <dbReference type="NCBI Taxonomy" id="1278244"/>
    <lineage>
        <taxon>Bacteria</taxon>
        <taxon>Pseudomonadati</taxon>
        <taxon>Pseudomonadota</taxon>
        <taxon>Gammaproteobacteria</taxon>
        <taxon>Vibrionales</taxon>
        <taxon>Vibrionaceae</taxon>
        <taxon>Veronia</taxon>
    </lineage>
</organism>
<dbReference type="PANTHER" id="PTHR22726:SF24">
    <property type="entry name" value="M48 FAMILY METALLOPEPTIDASE"/>
    <property type="match status" value="1"/>
</dbReference>
<keyword evidence="2" id="KW-0479">Metal-binding</keyword>
<dbReference type="GO" id="GO:0046872">
    <property type="term" value="F:metal ion binding"/>
    <property type="evidence" value="ECO:0007669"/>
    <property type="project" value="UniProtKB-KW"/>
</dbReference>
<dbReference type="Pfam" id="PF01435">
    <property type="entry name" value="Peptidase_M48"/>
    <property type="match status" value="1"/>
</dbReference>
<keyword evidence="11" id="KW-1185">Reference proteome</keyword>
<dbReference type="CDD" id="cd07332">
    <property type="entry name" value="M48C_Oma1_like"/>
    <property type="match status" value="1"/>
</dbReference>
<evidence type="ECO:0000256" key="8">
    <source>
        <dbReference type="SAM" id="Phobius"/>
    </source>
</evidence>
<proteinExistence type="inferred from homology"/>
<dbReference type="PANTHER" id="PTHR22726">
    <property type="entry name" value="METALLOENDOPEPTIDASE OMA1"/>
    <property type="match status" value="1"/>
</dbReference>
<gene>
    <name evidence="10" type="ORF">CS022_22985</name>
</gene>
<name>A0A4Q0YIM5_9GAMM</name>
<evidence type="ECO:0000256" key="1">
    <source>
        <dbReference type="ARBA" id="ARBA00022670"/>
    </source>
</evidence>
<dbReference type="InterPro" id="IPR001915">
    <property type="entry name" value="Peptidase_M48"/>
</dbReference>
<dbReference type="RefSeq" id="WP_129124202.1">
    <property type="nucleotide sequence ID" value="NZ_PEIB01000047.1"/>
</dbReference>
<evidence type="ECO:0000256" key="2">
    <source>
        <dbReference type="ARBA" id="ARBA00022723"/>
    </source>
</evidence>
<dbReference type="GO" id="GO:0004222">
    <property type="term" value="F:metalloendopeptidase activity"/>
    <property type="evidence" value="ECO:0007669"/>
    <property type="project" value="InterPro"/>
</dbReference>
<keyword evidence="5 6" id="KW-0482">Metalloprotease</keyword>
<feature type="region of interest" description="Disordered" evidence="7">
    <location>
        <begin position="310"/>
        <end position="333"/>
    </location>
</feature>
<feature type="transmembrane region" description="Helical" evidence="8">
    <location>
        <begin position="90"/>
        <end position="111"/>
    </location>
</feature>
<keyword evidence="4 6" id="KW-0862">Zinc</keyword>
<evidence type="ECO:0000313" key="11">
    <source>
        <dbReference type="Proteomes" id="UP000290287"/>
    </source>
</evidence>
<keyword evidence="8" id="KW-0812">Transmembrane</keyword>
<evidence type="ECO:0000259" key="9">
    <source>
        <dbReference type="Pfam" id="PF01435"/>
    </source>
</evidence>
<evidence type="ECO:0000256" key="3">
    <source>
        <dbReference type="ARBA" id="ARBA00022801"/>
    </source>
</evidence>
<evidence type="ECO:0000313" key="10">
    <source>
        <dbReference type="EMBL" id="RXJ70550.1"/>
    </source>
</evidence>
<feature type="domain" description="Peptidase M48" evidence="9">
    <location>
        <begin position="171"/>
        <end position="329"/>
    </location>
</feature>
<dbReference type="Proteomes" id="UP000290287">
    <property type="component" value="Unassembled WGS sequence"/>
</dbReference>
<keyword evidence="8" id="KW-0472">Membrane</keyword>
<dbReference type="GO" id="GO:0016020">
    <property type="term" value="C:membrane"/>
    <property type="evidence" value="ECO:0007669"/>
    <property type="project" value="TreeGrafter"/>
</dbReference>
<comment type="cofactor">
    <cofactor evidence="6">
        <name>Zn(2+)</name>
        <dbReference type="ChEBI" id="CHEBI:29105"/>
    </cofactor>
    <text evidence="6">Binds 1 zinc ion per subunit.</text>
</comment>
<keyword evidence="3 6" id="KW-0378">Hydrolase</keyword>
<dbReference type="InterPro" id="IPR051156">
    <property type="entry name" value="Mito/Outer_Membr_Metalloprot"/>
</dbReference>
<reference evidence="10 11" key="1">
    <citation type="submission" date="2017-10" db="EMBL/GenBank/DDBJ databases">
        <title>Nyctiphanis sp. nov., isolated from the stomach of the euphausiid Nyctiphanes simplex (Hansen, 1911) in the Gulf of California.</title>
        <authorList>
            <person name="Gomez-Gil B."/>
            <person name="Aguilar-Mendez M."/>
            <person name="Lopez-Cortes A."/>
            <person name="Gomez-Gutierrez J."/>
            <person name="Roque A."/>
            <person name="Lang E."/>
            <person name="Gonzalez-Castillo A."/>
        </authorList>
    </citation>
    <scope>NUCLEOTIDE SEQUENCE [LARGE SCALE GENOMIC DNA]</scope>
    <source>
        <strain evidence="10 11">CAIM 600</strain>
    </source>
</reference>